<reference evidence="1 2" key="1">
    <citation type="submission" date="2020-03" db="EMBL/GenBank/DDBJ databases">
        <title>Whole genome shotgun sequence of Phytohabitans suffuscus NBRC 105367.</title>
        <authorList>
            <person name="Komaki H."/>
            <person name="Tamura T."/>
        </authorList>
    </citation>
    <scope>NUCLEOTIDE SEQUENCE [LARGE SCALE GENOMIC DNA]</scope>
    <source>
        <strain evidence="1 2">NBRC 105367</strain>
    </source>
</reference>
<gene>
    <name evidence="1" type="ORF">Psuf_066450</name>
</gene>
<reference evidence="1 2" key="2">
    <citation type="submission" date="2020-03" db="EMBL/GenBank/DDBJ databases">
        <authorList>
            <person name="Ichikawa N."/>
            <person name="Kimura A."/>
            <person name="Kitahashi Y."/>
            <person name="Uohara A."/>
        </authorList>
    </citation>
    <scope>NUCLEOTIDE SEQUENCE [LARGE SCALE GENOMIC DNA]</scope>
    <source>
        <strain evidence="1 2">NBRC 105367</strain>
    </source>
</reference>
<keyword evidence="2" id="KW-1185">Reference proteome</keyword>
<dbReference type="RefSeq" id="WP_173161175.1">
    <property type="nucleotide sequence ID" value="NZ_AP022871.1"/>
</dbReference>
<dbReference type="EMBL" id="AP022871">
    <property type="protein sequence ID" value="BCB89332.1"/>
    <property type="molecule type" value="Genomic_DNA"/>
</dbReference>
<sequence>MINTGGRYHLNPDLLDIDVWRLVDALRQAGAATDPTARINALQQVVDADTGDLSAGFDYDWIDRPREQLRRQGFRARLHLADLLAGTDPRQAADLAKAAATLEPYNRGVAGSRHAPTSQVDLCRCLRLTAAEQIVVDQAWVVRGQDLGDQLGQPGAGAFEFGRRYQVPRRDAGRVAVQLLLCDIADVIGPVSAYGMS</sequence>
<organism evidence="1 2">
    <name type="scientific">Phytohabitans suffuscus</name>
    <dbReference type="NCBI Taxonomy" id="624315"/>
    <lineage>
        <taxon>Bacteria</taxon>
        <taxon>Bacillati</taxon>
        <taxon>Actinomycetota</taxon>
        <taxon>Actinomycetes</taxon>
        <taxon>Micromonosporales</taxon>
        <taxon>Micromonosporaceae</taxon>
    </lineage>
</organism>
<proteinExistence type="predicted"/>
<dbReference type="Gene3D" id="1.25.40.10">
    <property type="entry name" value="Tetratricopeptide repeat domain"/>
    <property type="match status" value="1"/>
</dbReference>
<evidence type="ECO:0000313" key="1">
    <source>
        <dbReference type="EMBL" id="BCB89332.1"/>
    </source>
</evidence>
<protein>
    <submittedName>
        <fullName evidence="1">Uncharacterized protein</fullName>
    </submittedName>
</protein>
<dbReference type="KEGG" id="psuu:Psuf_066450"/>
<accession>A0A6F8YT93</accession>
<dbReference type="InterPro" id="IPR011990">
    <property type="entry name" value="TPR-like_helical_dom_sf"/>
</dbReference>
<dbReference type="AlphaFoldDB" id="A0A6F8YT93"/>
<evidence type="ECO:0000313" key="2">
    <source>
        <dbReference type="Proteomes" id="UP000503011"/>
    </source>
</evidence>
<name>A0A6F8YT93_9ACTN</name>
<dbReference type="Proteomes" id="UP000503011">
    <property type="component" value="Chromosome"/>
</dbReference>